<dbReference type="NCBIfam" id="NF005932">
    <property type="entry name" value="PRK07956.1"/>
    <property type="match status" value="1"/>
</dbReference>
<evidence type="ECO:0000313" key="18">
    <source>
        <dbReference type="Proteomes" id="UP000229612"/>
    </source>
</evidence>
<dbReference type="Pfam" id="PF00533">
    <property type="entry name" value="BRCT"/>
    <property type="match status" value="1"/>
</dbReference>
<dbReference type="GO" id="GO:0003911">
    <property type="term" value="F:DNA ligase (NAD+) activity"/>
    <property type="evidence" value="ECO:0007669"/>
    <property type="project" value="UniProtKB-UniRule"/>
</dbReference>
<keyword evidence="4 14" id="KW-0436">Ligase</keyword>
<dbReference type="PANTHER" id="PTHR23389">
    <property type="entry name" value="CHROMOSOME TRANSMISSION FIDELITY FACTOR 18"/>
    <property type="match status" value="1"/>
</dbReference>
<gene>
    <name evidence="14" type="primary">ligA</name>
    <name evidence="17" type="ORF">COU14_03590</name>
</gene>
<dbReference type="Gene3D" id="1.10.150.20">
    <property type="entry name" value="5' to 3' exonuclease, C-terminal subdomain"/>
    <property type="match status" value="2"/>
</dbReference>
<evidence type="ECO:0000256" key="1">
    <source>
        <dbReference type="ARBA" id="ARBA00004067"/>
    </source>
</evidence>
<dbReference type="HAMAP" id="MF_01588">
    <property type="entry name" value="DNA_ligase_A"/>
    <property type="match status" value="1"/>
</dbReference>
<feature type="binding site" evidence="14">
    <location>
        <position position="438"/>
    </location>
    <ligand>
        <name>Zn(2+)</name>
        <dbReference type="ChEBI" id="CHEBI:29105"/>
    </ligand>
</feature>
<keyword evidence="7 14" id="KW-0227">DNA damage</keyword>
<dbReference type="GO" id="GO:0003677">
    <property type="term" value="F:DNA binding"/>
    <property type="evidence" value="ECO:0007669"/>
    <property type="project" value="InterPro"/>
</dbReference>
<sequence>MNSARMNDIMAKMQDRIEKLRELVVYHQKRYHEEDAPEISDEAYDSLVRELRELEGVGEEEVSIANQVGGAPSEAFSKVTHKVRQWSLNNVFDLEELKDWEKQIKRRLREEDITDALTYDVGHKLDGLKVVLTYEVGKLVRAATRGNGVIGEDVTHTARTIEDIPETLTLPVDLTCVGEVWLSETEFKRINKEREKLEQPLFANPRNAAAGSLRQLDPAVTASRRLSIIVYDLDSIEVNDTNLKQPTTQEEEILLLKKLGFKVGEHTFLAHSISDVIKYYEKWKGKRDTLPYNVDGIVVKVNDLSLQRRLGYTAKAPRFATAFKFPAEQSTTIILDIVLQVGRTGVVTPVAHLNPTRIAGSVVSRATLHNEDQIKRLDVRIGDTVILQKAGDVIPEIVSVVTELRPASAKPYRFPKKVEGCGGDGSIERIPGEAAYRCVTLDSDFIYRRRLYHFASKTALNIDGVGPRILDLLLDEGLIKTPADLFTLKVGDLEGLPGFKNKAAQNVIDATLAASEVELYRLLVALSIPNIGEETARLVADYCGSLDKVKTVSVDELAAIHGVGEVVAESLVSWMHDEKNLELLSELLPHLTIQNPVKQKSTNTALAGKTVVFTGALSTLSRDEAKAIARVAGAHISSSVSKKTDFVVMGDEAGSKARAARELGVTVLGEDEFLKMVR</sequence>
<feature type="binding site" evidence="14">
    <location>
        <position position="421"/>
    </location>
    <ligand>
        <name>Zn(2+)</name>
        <dbReference type="ChEBI" id="CHEBI:29105"/>
    </ligand>
</feature>
<dbReference type="EC" id="6.5.1.2" evidence="2 14"/>
<feature type="binding site" evidence="14">
    <location>
        <position position="324"/>
    </location>
    <ligand>
        <name>NAD(+)</name>
        <dbReference type="ChEBI" id="CHEBI:57540"/>
    </ligand>
</feature>
<dbReference type="InterPro" id="IPR012340">
    <property type="entry name" value="NA-bd_OB-fold"/>
</dbReference>
<dbReference type="PANTHER" id="PTHR23389:SF9">
    <property type="entry name" value="DNA LIGASE"/>
    <property type="match status" value="1"/>
</dbReference>
<dbReference type="InterPro" id="IPR036420">
    <property type="entry name" value="BRCT_dom_sf"/>
</dbReference>
<evidence type="ECO:0000256" key="5">
    <source>
        <dbReference type="ARBA" id="ARBA00022705"/>
    </source>
</evidence>
<comment type="caution">
    <text evidence="14">Lacks conserved residue(s) required for the propagation of feature annotation.</text>
</comment>
<evidence type="ECO:0000256" key="9">
    <source>
        <dbReference type="ARBA" id="ARBA00022842"/>
    </source>
</evidence>
<protein>
    <recommendedName>
        <fullName evidence="3 14">DNA ligase</fullName>
        <ecNumber evidence="2 14">6.5.1.2</ecNumber>
    </recommendedName>
    <alternativeName>
        <fullName evidence="14">Polydeoxyribonucleotide synthase [NAD(+)]</fullName>
    </alternativeName>
</protein>
<feature type="coiled-coil region" evidence="15">
    <location>
        <begin position="3"/>
        <end position="30"/>
    </location>
</feature>
<comment type="similarity">
    <text evidence="13 14">Belongs to the NAD-dependent DNA ligase family. LigA subfamily.</text>
</comment>
<feature type="binding site" evidence="14">
    <location>
        <position position="300"/>
    </location>
    <ligand>
        <name>NAD(+)</name>
        <dbReference type="ChEBI" id="CHEBI:57540"/>
    </ligand>
</feature>
<dbReference type="InterPro" id="IPR041663">
    <property type="entry name" value="DisA/LigA_HHH"/>
</dbReference>
<feature type="binding site" evidence="14">
    <location>
        <begin position="41"/>
        <end position="45"/>
    </location>
    <ligand>
        <name>NAD(+)</name>
        <dbReference type="ChEBI" id="CHEBI:57540"/>
    </ligand>
</feature>
<dbReference type="Gene3D" id="2.40.50.140">
    <property type="entry name" value="Nucleic acid-binding proteins"/>
    <property type="match status" value="1"/>
</dbReference>
<dbReference type="InterPro" id="IPR004150">
    <property type="entry name" value="NAD_DNA_ligase_OB"/>
</dbReference>
<evidence type="ECO:0000256" key="11">
    <source>
        <dbReference type="ARBA" id="ARBA00023204"/>
    </source>
</evidence>
<reference evidence="18" key="1">
    <citation type="submission" date="2017-09" db="EMBL/GenBank/DDBJ databases">
        <title>Depth-based differentiation of microbial function through sediment-hosted aquifers and enrichment of novel symbionts in the deep terrestrial subsurface.</title>
        <authorList>
            <person name="Probst A.J."/>
            <person name="Ladd B."/>
            <person name="Jarett J.K."/>
            <person name="Geller-Mcgrath D.E."/>
            <person name="Sieber C.M.K."/>
            <person name="Emerson J.B."/>
            <person name="Anantharaman K."/>
            <person name="Thomas B.C."/>
            <person name="Malmstrom R."/>
            <person name="Stieglmeier M."/>
            <person name="Klingl A."/>
            <person name="Woyke T."/>
            <person name="Ryan C.M."/>
            <person name="Banfield J.F."/>
        </authorList>
    </citation>
    <scope>NUCLEOTIDE SEQUENCE [LARGE SCALE GENOMIC DNA]</scope>
</reference>
<evidence type="ECO:0000256" key="7">
    <source>
        <dbReference type="ARBA" id="ARBA00022763"/>
    </source>
</evidence>
<accession>A0A2H0UGP6</accession>
<evidence type="ECO:0000256" key="12">
    <source>
        <dbReference type="ARBA" id="ARBA00034005"/>
    </source>
</evidence>
<evidence type="ECO:0000256" key="6">
    <source>
        <dbReference type="ARBA" id="ARBA00022723"/>
    </source>
</evidence>
<dbReference type="InterPro" id="IPR013839">
    <property type="entry name" value="DNAligase_adenylation"/>
</dbReference>
<evidence type="ECO:0000256" key="15">
    <source>
        <dbReference type="SAM" id="Coils"/>
    </source>
</evidence>
<dbReference type="InterPro" id="IPR013840">
    <property type="entry name" value="DNAligase_N"/>
</dbReference>
<dbReference type="GO" id="GO:0046872">
    <property type="term" value="F:metal ion binding"/>
    <property type="evidence" value="ECO:0007669"/>
    <property type="project" value="UniProtKB-KW"/>
</dbReference>
<feature type="binding site" evidence="14">
    <location>
        <position position="145"/>
    </location>
    <ligand>
        <name>NAD(+)</name>
        <dbReference type="ChEBI" id="CHEBI:57540"/>
    </ligand>
</feature>
<feature type="active site" description="N6-AMP-lysine intermediate" evidence="14">
    <location>
        <position position="124"/>
    </location>
</feature>
<dbReference type="Gene3D" id="1.10.287.610">
    <property type="entry name" value="Helix hairpin bin"/>
    <property type="match status" value="1"/>
</dbReference>
<feature type="binding site" evidence="14">
    <location>
        <begin position="87"/>
        <end position="88"/>
    </location>
    <ligand>
        <name>NAD(+)</name>
        <dbReference type="ChEBI" id="CHEBI:57540"/>
    </ligand>
</feature>
<organism evidence="17 18">
    <name type="scientific">Candidatus Kaiserbacteria bacterium CG10_big_fil_rev_8_21_14_0_10_44_10</name>
    <dbReference type="NCBI Taxonomy" id="1974606"/>
    <lineage>
        <taxon>Bacteria</taxon>
        <taxon>Candidatus Kaiseribacteriota</taxon>
    </lineage>
</organism>
<feature type="domain" description="BRCT" evidence="16">
    <location>
        <begin position="601"/>
        <end position="678"/>
    </location>
</feature>
<dbReference type="Gene3D" id="6.20.10.30">
    <property type="match status" value="1"/>
</dbReference>
<evidence type="ECO:0000256" key="3">
    <source>
        <dbReference type="ARBA" id="ARBA00013308"/>
    </source>
</evidence>
<dbReference type="InterPro" id="IPR001357">
    <property type="entry name" value="BRCT_dom"/>
</dbReference>
<feature type="binding site" evidence="14">
    <location>
        <position position="179"/>
    </location>
    <ligand>
        <name>NAD(+)</name>
        <dbReference type="ChEBI" id="CHEBI:57540"/>
    </ligand>
</feature>
<comment type="caution">
    <text evidence="17">The sequence shown here is derived from an EMBL/GenBank/DDBJ whole genome shotgun (WGS) entry which is preliminary data.</text>
</comment>
<keyword evidence="11 14" id="KW-0234">DNA repair</keyword>
<comment type="cofactor">
    <cofactor evidence="14">
        <name>Mg(2+)</name>
        <dbReference type="ChEBI" id="CHEBI:18420"/>
    </cofactor>
    <cofactor evidence="14">
        <name>Mn(2+)</name>
        <dbReference type="ChEBI" id="CHEBI:29035"/>
    </cofactor>
</comment>
<evidence type="ECO:0000256" key="13">
    <source>
        <dbReference type="ARBA" id="ARBA00060881"/>
    </source>
</evidence>
<evidence type="ECO:0000256" key="4">
    <source>
        <dbReference type="ARBA" id="ARBA00022598"/>
    </source>
</evidence>
<dbReference type="GO" id="GO:0006260">
    <property type="term" value="P:DNA replication"/>
    <property type="evidence" value="ECO:0007669"/>
    <property type="project" value="UniProtKB-KW"/>
</dbReference>
<dbReference type="InterPro" id="IPR010994">
    <property type="entry name" value="RuvA_2-like"/>
</dbReference>
<dbReference type="InterPro" id="IPR003583">
    <property type="entry name" value="Hlx-hairpin-Hlx_DNA-bd_motif"/>
</dbReference>
<keyword evidence="10 14" id="KW-0520">NAD</keyword>
<evidence type="ECO:0000313" key="17">
    <source>
        <dbReference type="EMBL" id="PIR85577.1"/>
    </source>
</evidence>
<dbReference type="CDD" id="cd17748">
    <property type="entry name" value="BRCT_DNA_ligase_like"/>
    <property type="match status" value="1"/>
</dbReference>
<comment type="function">
    <text evidence="1 14">DNA ligase that catalyzes the formation of phosphodiester linkages between 5'-phosphoryl and 3'-hydroxyl groups in double-stranded DNA using NAD as a coenzyme and as the energy source for the reaction. It is essential for DNA replication and repair of damaged DNA.</text>
</comment>
<proteinExistence type="inferred from homology"/>
<dbReference type="SUPFAM" id="SSF56091">
    <property type="entry name" value="DNA ligase/mRNA capping enzyme, catalytic domain"/>
    <property type="match status" value="1"/>
</dbReference>
<dbReference type="Pfam" id="PF03120">
    <property type="entry name" value="OB_DNA_ligase"/>
    <property type="match status" value="1"/>
</dbReference>
<dbReference type="SUPFAM" id="SSF52113">
    <property type="entry name" value="BRCT domain"/>
    <property type="match status" value="1"/>
</dbReference>
<evidence type="ECO:0000256" key="14">
    <source>
        <dbReference type="HAMAP-Rule" id="MF_01588"/>
    </source>
</evidence>
<dbReference type="EMBL" id="PFBG01000040">
    <property type="protein sequence ID" value="PIR85577.1"/>
    <property type="molecule type" value="Genomic_DNA"/>
</dbReference>
<dbReference type="Gene3D" id="3.30.470.30">
    <property type="entry name" value="DNA ligase/mRNA capping enzyme"/>
    <property type="match status" value="1"/>
</dbReference>
<keyword evidence="5 14" id="KW-0235">DNA replication</keyword>
<dbReference type="Pfam" id="PF14520">
    <property type="entry name" value="HHH_5"/>
    <property type="match status" value="1"/>
</dbReference>
<comment type="catalytic activity">
    <reaction evidence="12 14">
        <text>NAD(+) + (deoxyribonucleotide)n-3'-hydroxyl + 5'-phospho-(deoxyribonucleotide)m = (deoxyribonucleotide)n+m + AMP + beta-nicotinamide D-nucleotide.</text>
        <dbReference type="EC" id="6.5.1.2"/>
    </reaction>
</comment>
<keyword evidence="9 14" id="KW-0460">Magnesium</keyword>
<evidence type="ECO:0000259" key="16">
    <source>
        <dbReference type="PROSITE" id="PS50172"/>
    </source>
</evidence>
<dbReference type="CDD" id="cd00114">
    <property type="entry name" value="LIGANc"/>
    <property type="match status" value="1"/>
</dbReference>
<keyword evidence="6 14" id="KW-0479">Metal-binding</keyword>
<dbReference type="GO" id="GO:0006281">
    <property type="term" value="P:DNA repair"/>
    <property type="evidence" value="ECO:0007669"/>
    <property type="project" value="UniProtKB-KW"/>
</dbReference>
<dbReference type="Proteomes" id="UP000229612">
    <property type="component" value="Unassembled WGS sequence"/>
</dbReference>
<dbReference type="SMART" id="SM00532">
    <property type="entry name" value="LIGANc"/>
    <property type="match status" value="1"/>
</dbReference>
<dbReference type="SMART" id="SM00278">
    <property type="entry name" value="HhH1"/>
    <property type="match status" value="4"/>
</dbReference>
<dbReference type="InterPro" id="IPR001679">
    <property type="entry name" value="DNA_ligase"/>
</dbReference>
<dbReference type="SUPFAM" id="SSF50249">
    <property type="entry name" value="Nucleic acid-binding proteins"/>
    <property type="match status" value="1"/>
</dbReference>
<dbReference type="NCBIfam" id="TIGR00575">
    <property type="entry name" value="dnlj"/>
    <property type="match status" value="1"/>
</dbReference>
<keyword evidence="14" id="KW-0464">Manganese</keyword>
<dbReference type="PROSITE" id="PS50172">
    <property type="entry name" value="BRCT"/>
    <property type="match status" value="1"/>
</dbReference>
<name>A0A2H0UGP6_9BACT</name>
<evidence type="ECO:0000256" key="8">
    <source>
        <dbReference type="ARBA" id="ARBA00022833"/>
    </source>
</evidence>
<keyword evidence="15" id="KW-0175">Coiled coil</keyword>
<keyword evidence="8 14" id="KW-0862">Zinc</keyword>
<dbReference type="AlphaFoldDB" id="A0A2H0UGP6"/>
<dbReference type="SUPFAM" id="SSF47781">
    <property type="entry name" value="RuvA domain 2-like"/>
    <property type="match status" value="1"/>
</dbReference>
<dbReference type="FunFam" id="2.40.50.140:FF:000012">
    <property type="entry name" value="DNA ligase"/>
    <property type="match status" value="1"/>
</dbReference>
<dbReference type="Gene3D" id="3.40.50.10190">
    <property type="entry name" value="BRCT domain"/>
    <property type="match status" value="1"/>
</dbReference>
<dbReference type="Pfam" id="PF01653">
    <property type="entry name" value="DNA_ligase_aden"/>
    <property type="match status" value="1"/>
</dbReference>
<evidence type="ECO:0000256" key="2">
    <source>
        <dbReference type="ARBA" id="ARBA00012722"/>
    </source>
</evidence>
<dbReference type="Pfam" id="PF12826">
    <property type="entry name" value="HHH_2"/>
    <property type="match status" value="1"/>
</dbReference>
<dbReference type="SMART" id="SM00292">
    <property type="entry name" value="BRCT"/>
    <property type="match status" value="1"/>
</dbReference>
<evidence type="ECO:0000256" key="10">
    <source>
        <dbReference type="ARBA" id="ARBA00023027"/>
    </source>
</evidence>
<dbReference type="PIRSF" id="PIRSF001604">
    <property type="entry name" value="LigA"/>
    <property type="match status" value="1"/>
</dbReference>